<dbReference type="Proteomes" id="UP001058860">
    <property type="component" value="Chromosome"/>
</dbReference>
<accession>A0ABY5PEZ1</accession>
<evidence type="ECO:0000313" key="2">
    <source>
        <dbReference type="Proteomes" id="UP001058860"/>
    </source>
</evidence>
<gene>
    <name evidence="1" type="ORF">LRS13_21325</name>
</gene>
<dbReference type="EMBL" id="CP088295">
    <property type="protein sequence ID" value="UUY03186.1"/>
    <property type="molecule type" value="Genomic_DNA"/>
</dbReference>
<reference evidence="2" key="1">
    <citation type="submission" date="2021-11" db="EMBL/GenBank/DDBJ databases">
        <title>Cultivation dependent microbiological survey of springs from the worlds oldest radium mine currently devoted to the extraction of radon-saturated water.</title>
        <authorList>
            <person name="Kapinusova G."/>
            <person name="Smrhova T."/>
            <person name="Strejcek M."/>
            <person name="Suman J."/>
            <person name="Jani K."/>
            <person name="Pajer P."/>
            <person name="Uhlik O."/>
        </authorList>
    </citation>
    <scope>NUCLEOTIDE SEQUENCE [LARGE SCALE GENOMIC DNA]</scope>
    <source>
        <strain evidence="2">J379</strain>
    </source>
</reference>
<protein>
    <submittedName>
        <fullName evidence="1">Uncharacterized protein</fullName>
    </submittedName>
</protein>
<name>A0ABY5PEZ1_9ACTN</name>
<sequence length="144" mass="16511">MYQFSRAIYRELSRDIRPVAGEDVGHAHAEVLHACEQTIERLATDRHYFRRPARTLFADVRPYFPMGCQERVWHIIESYVTLASEWLARQPAQGYDVNGNPLQCRATTRRGTACRRLPLASNGYCPSHQHLADTEDLERLAAVA</sequence>
<proteinExistence type="predicted"/>
<evidence type="ECO:0000313" key="1">
    <source>
        <dbReference type="EMBL" id="UUY03186.1"/>
    </source>
</evidence>
<dbReference type="RefSeq" id="WP_353863697.1">
    <property type="nucleotide sequence ID" value="NZ_CP088295.1"/>
</dbReference>
<keyword evidence="2" id="KW-1185">Reference proteome</keyword>
<organism evidence="1 2">
    <name type="scientific">Svornostia abyssi</name>
    <dbReference type="NCBI Taxonomy" id="2898438"/>
    <lineage>
        <taxon>Bacteria</taxon>
        <taxon>Bacillati</taxon>
        <taxon>Actinomycetota</taxon>
        <taxon>Thermoleophilia</taxon>
        <taxon>Solirubrobacterales</taxon>
        <taxon>Baekduiaceae</taxon>
        <taxon>Svornostia</taxon>
    </lineage>
</organism>